<name>A0A8H6YG01_9AGAR</name>
<organism evidence="2 3">
    <name type="scientific">Mycena venus</name>
    <dbReference type="NCBI Taxonomy" id="2733690"/>
    <lineage>
        <taxon>Eukaryota</taxon>
        <taxon>Fungi</taxon>
        <taxon>Dikarya</taxon>
        <taxon>Basidiomycota</taxon>
        <taxon>Agaricomycotina</taxon>
        <taxon>Agaricomycetes</taxon>
        <taxon>Agaricomycetidae</taxon>
        <taxon>Agaricales</taxon>
        <taxon>Marasmiineae</taxon>
        <taxon>Mycenaceae</taxon>
        <taxon>Mycena</taxon>
    </lineage>
</organism>
<feature type="region of interest" description="Disordered" evidence="1">
    <location>
        <begin position="257"/>
        <end position="312"/>
    </location>
</feature>
<keyword evidence="3" id="KW-1185">Reference proteome</keyword>
<sequence>MASGTLPRSPSLPTLDILATRLAIICRISLRRLKPRTGHPQRILRNTIGSRSSLRLDQLISGAGPKVLYRSGNLGKLLTCPAQDVPDFLSQMRLLFQSMLLRWILWGGVVHDENPQGVETETFVIFAPQDHRPPLIRYDSFTQNDLDYIQTYLGIGECLASIHDPAEAASWIEDNWDHPLVKNIRDCGGGGPFAWMLSTEEPALAIFGCYEDPAFANIAKSLAHLSGFSVVIRSGSDNPALTLLTQDNHPHEGYFRFSNTGGGNDEGGRGFDDEGEGMHEDERTPGGMKVFQNRMAGGGGGGGGGGEPGMEDGKWDGPLHRTRVKLQLQLGPAHAYAVTIGCTYKFTINRETDAPIDLNDLTRPLSQPEVIALIDLEIETRPRETQVDRSYANFGFVAHRKESIVQRKFLHRGFELPDKLYKRGQQRQIQRGIKATLGFPDANAVFSYSRNNDNTLEATDSKVMPKCRVDFETGDEWDEDDKSYSSYNIAYQRQEGSEKPLPQISFVNRNQVLIWASDPTSKARIRGIMVLMNSYLDNIRTEEKLSIYEQEQINLETRSMNLPQAAKKENKPGTFSLSIAQVENHATMRSNKLRAGVPAFITKFGQRTSANPNSCIPPHELLARGWDANNNQWRRVLWPALDKNFRAALLEGTPPVWTIQ</sequence>
<evidence type="ECO:0000256" key="1">
    <source>
        <dbReference type="SAM" id="MobiDB-lite"/>
    </source>
</evidence>
<protein>
    <submittedName>
        <fullName evidence="2">Uncharacterized protein</fullName>
    </submittedName>
</protein>
<reference evidence="2" key="1">
    <citation type="submission" date="2020-05" db="EMBL/GenBank/DDBJ databases">
        <title>Mycena genomes resolve the evolution of fungal bioluminescence.</title>
        <authorList>
            <person name="Tsai I.J."/>
        </authorList>
    </citation>
    <scope>NUCLEOTIDE SEQUENCE</scope>
    <source>
        <strain evidence="2">CCC161011</strain>
    </source>
</reference>
<dbReference type="OrthoDB" id="2880875at2759"/>
<feature type="compositionally biased region" description="Gly residues" evidence="1">
    <location>
        <begin position="296"/>
        <end position="308"/>
    </location>
</feature>
<evidence type="ECO:0000313" key="2">
    <source>
        <dbReference type="EMBL" id="KAF7358457.1"/>
    </source>
</evidence>
<gene>
    <name evidence="2" type="ORF">MVEN_00896200</name>
</gene>
<dbReference type="AlphaFoldDB" id="A0A8H6YG01"/>
<evidence type="ECO:0000313" key="3">
    <source>
        <dbReference type="Proteomes" id="UP000620124"/>
    </source>
</evidence>
<dbReference type="Proteomes" id="UP000620124">
    <property type="component" value="Unassembled WGS sequence"/>
</dbReference>
<accession>A0A8H6YG01</accession>
<comment type="caution">
    <text evidence="2">The sequence shown here is derived from an EMBL/GenBank/DDBJ whole genome shotgun (WGS) entry which is preliminary data.</text>
</comment>
<proteinExistence type="predicted"/>
<feature type="compositionally biased region" description="Basic and acidic residues" evidence="1">
    <location>
        <begin position="266"/>
        <end position="284"/>
    </location>
</feature>
<dbReference type="EMBL" id="JACAZI010000006">
    <property type="protein sequence ID" value="KAF7358457.1"/>
    <property type="molecule type" value="Genomic_DNA"/>
</dbReference>